<dbReference type="RefSeq" id="YP_009692046.1">
    <property type="nucleotide sequence ID" value="NC_044704.1"/>
</dbReference>
<evidence type="ECO:0000256" key="1">
    <source>
        <dbReference type="SAM" id="MobiDB-lite"/>
    </source>
</evidence>
<feature type="region of interest" description="Disordered" evidence="1">
    <location>
        <begin position="169"/>
        <end position="202"/>
    </location>
</feature>
<feature type="region of interest" description="Disordered" evidence="1">
    <location>
        <begin position="302"/>
        <end position="337"/>
    </location>
</feature>
<gene>
    <name evidence="2" type="primary">orf637</name>
</gene>
<name>A0A5B9RTN8_9CHLO</name>
<keyword evidence="2" id="KW-0150">Chloroplast</keyword>
<protein>
    <submittedName>
        <fullName evidence="2">Uncharacterized protein</fullName>
    </submittedName>
</protein>
<dbReference type="GeneID" id="41796904"/>
<geneLocation type="chloroplast" evidence="2"/>
<dbReference type="AlphaFoldDB" id="A0A5B9RTN8"/>
<reference evidence="2" key="1">
    <citation type="journal article" date="2019" name="J. Phycol.">
        <title>A new marine prasinophyte genus alternates between a flagellate and a dominant benthic stage with microrhizoids for adhesion.</title>
        <authorList>
            <person name="Wetherbee R."/>
            <person name="Marcelino V.R."/>
            <person name="Costa J.F."/>
            <person name="Grant B."/>
            <person name="Crawford S."/>
            <person name="Waller R.F."/>
            <person name="Andersen R.A."/>
            <person name="Berry D."/>
            <person name="McFadden G.I."/>
            <person name="Verbruggen H."/>
        </authorList>
    </citation>
    <scope>NUCLEOTIDE SEQUENCE</scope>
</reference>
<sequence length="637" mass="74626">MQKSKTQTIVLFPILPGVSSSFQNWIFFFLQKYEKGSSFGPFFYLGHLKKNEFQNIFIELESQFQYQLFDFDSTLYLKNWFFFNNIFCKKKKYINSIRLKTTRHFFLGRFSSSLFHIEFQNSFRKFLLPQGFYFERDLSYFKQSAEGTESLETKFQAFSICKKQKERSSINSTFFPTPSGRRDKSPSSMRPISANRGPKFSSKARGSRYVVLKRSERGLIGTSVANLDIYHISSEVEFNKKKRIKKKVSKSFCFLINHSLFSNNQMAEKKKLSTFLHSPYQSLLPSLENYVPAPSRFARELRTSGRRDKSQTVKDAARSPRIDIPASSGRKDKSPNSLGLIDPSFHFRSNTFVPQIKNFFFWKNKDNLTYSKQNSFFSKSTQVSLFPLDLKYQKIRIQFIPFESQSKNQKKLIFSKSSILKRFLWTKTKVYSLLFQKRLYKLFRYSEVNYYSGFIFFKPKITPLKTITSSKNFSFFKKVNEQSFTRIYGSHLRSSPSTAMRIDLFSESFGKNENKLKSIHQYFWPSTLLSQQKRNKSRTSIGEPVSSYQLATLVKTSLNSVPNSLRLVSATRGPKFSSEARGSRYEILERSERGRFLFMAPISNNKNKSILGERSEDDKKTFQIFIRSFMNYGTLYI</sequence>
<evidence type="ECO:0000313" key="2">
    <source>
        <dbReference type="EMBL" id="QEG77675.1"/>
    </source>
</evidence>
<feature type="compositionally biased region" description="Basic and acidic residues" evidence="1">
    <location>
        <begin position="302"/>
        <end position="321"/>
    </location>
</feature>
<keyword evidence="2" id="KW-0934">Plastid</keyword>
<proteinExistence type="predicted"/>
<accession>A0A5B9RTN8</accession>
<organism evidence="2">
    <name type="scientific">Microrhizoidea pickettheapsiorum</name>
    <dbReference type="NCBI Taxonomy" id="2604950"/>
    <lineage>
        <taxon>Eukaryota</taxon>
        <taxon>Viridiplantae</taxon>
        <taxon>Chlorophyta</taxon>
        <taxon>Mamiellophyceae</taxon>
        <taxon>Dolichomastigales</taxon>
        <taxon>Dolichomastigales incertae sedis</taxon>
        <taxon>Microrhizoidea</taxon>
    </lineage>
</organism>
<dbReference type="EMBL" id="MN056173">
    <property type="protein sequence ID" value="QEG77675.1"/>
    <property type="molecule type" value="Genomic_DNA"/>
</dbReference>